<dbReference type="PROSITE" id="PS50164">
    <property type="entry name" value="GIY_YIG"/>
    <property type="match status" value="1"/>
</dbReference>
<organism evidence="2">
    <name type="scientific">viral metagenome</name>
    <dbReference type="NCBI Taxonomy" id="1070528"/>
    <lineage>
        <taxon>unclassified sequences</taxon>
        <taxon>metagenomes</taxon>
        <taxon>organismal metagenomes</taxon>
    </lineage>
</organism>
<feature type="domain" description="GIY-YIG" evidence="1">
    <location>
        <begin position="1"/>
        <end position="90"/>
    </location>
</feature>
<dbReference type="InterPro" id="IPR050381">
    <property type="entry name" value="SLX1_endonuclease"/>
</dbReference>
<protein>
    <recommendedName>
        <fullName evidence="1">GIY-YIG domain-containing protein</fullName>
    </recommendedName>
</protein>
<dbReference type="AlphaFoldDB" id="A0A6C0EX66"/>
<dbReference type="InterPro" id="IPR035901">
    <property type="entry name" value="GIY-YIG_endonuc_sf"/>
</dbReference>
<dbReference type="Pfam" id="PF01541">
    <property type="entry name" value="GIY-YIG"/>
    <property type="match status" value="1"/>
</dbReference>
<sequence>MVWFCYLLRNVLPEFSNLTYNGSTNDPVRRLRQHNKEICGGAKFTSRTHGGWEIYCLMSGFPDHVNALQAEWRFKHCTGVPGPRPKKYCGVAGRIRGLNEVLPLENWTSKSTIDNRTCSFKLHIVKDMVSYLDLSLIPSNIEVIIVDKILPEHYV</sequence>
<dbReference type="InterPro" id="IPR000305">
    <property type="entry name" value="GIY-YIG_endonuc"/>
</dbReference>
<dbReference type="PANTHER" id="PTHR20208">
    <property type="entry name" value="STRUCTURE-SPECIFIC ENDONUCLEASE SUBUNIT SLX1"/>
    <property type="match status" value="1"/>
</dbReference>
<name>A0A6C0EX66_9ZZZZ</name>
<evidence type="ECO:0000259" key="1">
    <source>
        <dbReference type="PROSITE" id="PS50164"/>
    </source>
</evidence>
<dbReference type="PANTHER" id="PTHR20208:SF13">
    <property type="entry name" value="STRUCTURE-SPECIFIC ENDONUCLEASE SUBUNIT SLX1"/>
    <property type="match status" value="1"/>
</dbReference>
<dbReference type="EMBL" id="MN738953">
    <property type="protein sequence ID" value="QHT32889.1"/>
    <property type="molecule type" value="Genomic_DNA"/>
</dbReference>
<evidence type="ECO:0000313" key="2">
    <source>
        <dbReference type="EMBL" id="QHT32889.1"/>
    </source>
</evidence>
<proteinExistence type="predicted"/>
<reference evidence="2" key="1">
    <citation type="journal article" date="2020" name="Nature">
        <title>Giant virus diversity and host interactions through global metagenomics.</title>
        <authorList>
            <person name="Schulz F."/>
            <person name="Roux S."/>
            <person name="Paez-Espino D."/>
            <person name="Jungbluth S."/>
            <person name="Walsh D.A."/>
            <person name="Denef V.J."/>
            <person name="McMahon K.D."/>
            <person name="Konstantinidis K.T."/>
            <person name="Eloe-Fadrosh E.A."/>
            <person name="Kyrpides N.C."/>
            <person name="Woyke T."/>
        </authorList>
    </citation>
    <scope>NUCLEOTIDE SEQUENCE</scope>
    <source>
        <strain evidence="2">GVMAG-M-3300009161-30</strain>
    </source>
</reference>
<accession>A0A6C0EX66</accession>
<dbReference type="Gene3D" id="3.40.1440.10">
    <property type="entry name" value="GIY-YIG endonuclease"/>
    <property type="match status" value="1"/>
</dbReference>